<dbReference type="SUPFAM" id="SSF57625">
    <property type="entry name" value="Invertebrate chitin-binding proteins"/>
    <property type="match status" value="3"/>
</dbReference>
<feature type="domain" description="Chitin-binding type-2" evidence="6">
    <location>
        <begin position="52"/>
        <end position="112"/>
    </location>
</feature>
<dbReference type="PANTHER" id="PTHR23301:SF0">
    <property type="entry name" value="CHITIN-BINDING TYPE-2 DOMAIN-CONTAINING PROTEIN-RELATED"/>
    <property type="match status" value="1"/>
</dbReference>
<feature type="domain" description="Chitin-binding type-2" evidence="6">
    <location>
        <begin position="206"/>
        <end position="261"/>
    </location>
</feature>
<dbReference type="Pfam" id="PF01607">
    <property type="entry name" value="CBM_14"/>
    <property type="match status" value="2"/>
</dbReference>
<keyword evidence="5" id="KW-0325">Glycoprotein</keyword>
<keyword evidence="4" id="KW-1015">Disulfide bond</keyword>
<dbReference type="AlphaFoldDB" id="A0A9P9YGN5"/>
<keyword evidence="8" id="KW-1185">Reference proteome</keyword>
<dbReference type="InterPro" id="IPR051940">
    <property type="entry name" value="Chitin_bind-dev_reg"/>
</dbReference>
<dbReference type="GO" id="GO:0008061">
    <property type="term" value="F:chitin binding"/>
    <property type="evidence" value="ECO:0007669"/>
    <property type="project" value="UniProtKB-KW"/>
</dbReference>
<sequence>NIHYLSALSLDSTIMRRTPTLVCLVLVAFYSTIKSEEFNYVPPIVAEPAVPIGHCPPFDDPNHLVMLPYPNDCRKYYTCQKGQAFEHQCPENLFWSQITYRCDYREYSNCNSFDPPKPSNGVSYSPFPGDCSRFYETRVLRCEQNYQWSDQYQRCVAPQYASCQGFPMPYPPPSTIAPIDPIPTAATPPSASWTSAETEFLPIDPHALCKNSVSNAYIPYPNDCHKFIHCGPTATVLTCPGNLYWNPSKLSCSTSNSDCQYPQ</sequence>
<evidence type="ECO:0000256" key="2">
    <source>
        <dbReference type="ARBA" id="ARBA00022729"/>
    </source>
</evidence>
<proteinExistence type="predicted"/>
<dbReference type="PANTHER" id="PTHR23301">
    <property type="entry name" value="CHITIN BINDING PERITROPHIN-A"/>
    <property type="match status" value="1"/>
</dbReference>
<keyword evidence="3" id="KW-0677">Repeat</keyword>
<dbReference type="GO" id="GO:0005576">
    <property type="term" value="C:extracellular region"/>
    <property type="evidence" value="ECO:0007669"/>
    <property type="project" value="InterPro"/>
</dbReference>
<dbReference type="EMBL" id="JAMKOV010000015">
    <property type="protein sequence ID" value="KAI8036633.1"/>
    <property type="molecule type" value="Genomic_DNA"/>
</dbReference>
<evidence type="ECO:0000256" key="1">
    <source>
        <dbReference type="ARBA" id="ARBA00022669"/>
    </source>
</evidence>
<dbReference type="InterPro" id="IPR002557">
    <property type="entry name" value="Chitin-bd_dom"/>
</dbReference>
<dbReference type="Proteomes" id="UP001059596">
    <property type="component" value="Unassembled WGS sequence"/>
</dbReference>
<feature type="non-terminal residue" evidence="7">
    <location>
        <position position="1"/>
    </location>
</feature>
<dbReference type="Gene3D" id="2.170.140.10">
    <property type="entry name" value="Chitin binding domain"/>
    <property type="match status" value="2"/>
</dbReference>
<protein>
    <recommendedName>
        <fullName evidence="6">Chitin-binding type-2 domain-containing protein</fullName>
    </recommendedName>
</protein>
<dbReference type="InterPro" id="IPR036508">
    <property type="entry name" value="Chitin-bd_dom_sf"/>
</dbReference>
<evidence type="ECO:0000256" key="3">
    <source>
        <dbReference type="ARBA" id="ARBA00022737"/>
    </source>
</evidence>
<accession>A0A9P9YGN5</accession>
<gene>
    <name evidence="7" type="ORF">M5D96_010434</name>
</gene>
<evidence type="ECO:0000313" key="7">
    <source>
        <dbReference type="EMBL" id="KAI8036633.1"/>
    </source>
</evidence>
<name>A0A9P9YGN5_9MUSC</name>
<keyword evidence="1" id="KW-0147">Chitin-binding</keyword>
<evidence type="ECO:0000313" key="8">
    <source>
        <dbReference type="Proteomes" id="UP001059596"/>
    </source>
</evidence>
<evidence type="ECO:0000256" key="5">
    <source>
        <dbReference type="ARBA" id="ARBA00023180"/>
    </source>
</evidence>
<organism evidence="7 8">
    <name type="scientific">Drosophila gunungcola</name>
    <name type="common">fruit fly</name>
    <dbReference type="NCBI Taxonomy" id="103775"/>
    <lineage>
        <taxon>Eukaryota</taxon>
        <taxon>Metazoa</taxon>
        <taxon>Ecdysozoa</taxon>
        <taxon>Arthropoda</taxon>
        <taxon>Hexapoda</taxon>
        <taxon>Insecta</taxon>
        <taxon>Pterygota</taxon>
        <taxon>Neoptera</taxon>
        <taxon>Endopterygota</taxon>
        <taxon>Diptera</taxon>
        <taxon>Brachycera</taxon>
        <taxon>Muscomorpha</taxon>
        <taxon>Ephydroidea</taxon>
        <taxon>Drosophilidae</taxon>
        <taxon>Drosophila</taxon>
        <taxon>Sophophora</taxon>
    </lineage>
</organism>
<dbReference type="SMART" id="SM00494">
    <property type="entry name" value="ChtBD2"/>
    <property type="match status" value="3"/>
</dbReference>
<evidence type="ECO:0000259" key="6">
    <source>
        <dbReference type="PROSITE" id="PS50940"/>
    </source>
</evidence>
<comment type="caution">
    <text evidence="7">The sequence shown here is derived from an EMBL/GenBank/DDBJ whole genome shotgun (WGS) entry which is preliminary data.</text>
</comment>
<dbReference type="PROSITE" id="PS50940">
    <property type="entry name" value="CHIT_BIND_II"/>
    <property type="match status" value="2"/>
</dbReference>
<evidence type="ECO:0000256" key="4">
    <source>
        <dbReference type="ARBA" id="ARBA00023157"/>
    </source>
</evidence>
<reference evidence="7" key="1">
    <citation type="journal article" date="2023" name="Genome Biol. Evol.">
        <title>Long-read-based Genome Assembly of Drosophila gunungcola Reveals Fewer Chemosensory Genes in Flower-breeding Species.</title>
        <authorList>
            <person name="Negi A."/>
            <person name="Liao B.Y."/>
            <person name="Yeh S.D."/>
        </authorList>
    </citation>
    <scope>NUCLEOTIDE SEQUENCE</scope>
    <source>
        <strain evidence="7">Sukarami</strain>
    </source>
</reference>
<keyword evidence="2" id="KW-0732">Signal</keyword>